<dbReference type="RefSeq" id="WP_012580951.1">
    <property type="nucleotide sequence ID" value="NC_017537.1"/>
</dbReference>
<evidence type="ECO:0000313" key="10">
    <source>
        <dbReference type="EMBL" id="AEH93204.1"/>
    </source>
</evidence>
<keyword evidence="3" id="KW-0032">Aminotransferase</keyword>
<dbReference type="InterPro" id="IPR000524">
    <property type="entry name" value="Tscrpt_reg_HTH_GntR"/>
</dbReference>
<dbReference type="GO" id="GO:0003677">
    <property type="term" value="F:DNA binding"/>
    <property type="evidence" value="ECO:0007669"/>
    <property type="project" value="UniProtKB-KW"/>
</dbReference>
<sequence>MWQLTRDSDLPIYLQIVDLIETKIINGELLPEEKLPPERQLAEMFGVNRSTVVRALDELTARAVIIRKQGSGTTVNAEKWGLFAGQSTNWRHYLTQGGFTPAVPYIRQTGVMERVDSDQVIDAASGELPLEMTPKMETPSLSWQSFIAEEQQEDEAGYKPLRETIQKQMKEAYGLQTRPEQIFITSGAQQALFLITQCLLKPGDAVAIESPSYFYSLSLFQSAGLRIFALPMDEDGVIISELRDLYHKHRVKMVFVNPTFQNPTGLVMSLKRRKELVKICAHLQIPIVEDDPFSELAALDSRIPVPLKQLDTDNVLYIGSLSKIMGSTTRIGWLIGPTAVIERLALARQEMDFGLSIFPQVLANSVLNTTGYKTHLQQLHHVLERRRDDLIEAFEAILPNDVVFIKPKGGFHLWVKLPVEFRSIRDFDIFLANDLLVMPGFLFGVKEAVIRVTYARLEKTEARRVAEIIKQILIEKKCEEA</sequence>
<dbReference type="InterPro" id="IPR051446">
    <property type="entry name" value="HTH_trans_reg/aminotransferase"/>
</dbReference>
<keyword evidence="5" id="KW-0663">Pyridoxal phosphate</keyword>
<evidence type="ECO:0000256" key="7">
    <source>
        <dbReference type="ARBA" id="ARBA00023125"/>
    </source>
</evidence>
<dbReference type="SUPFAM" id="SSF46785">
    <property type="entry name" value="Winged helix' DNA-binding domain"/>
    <property type="match status" value="1"/>
</dbReference>
<dbReference type="PANTHER" id="PTHR46577:SF2">
    <property type="entry name" value="TRANSCRIPTIONAL REGULATORY PROTEIN"/>
    <property type="match status" value="1"/>
</dbReference>
<dbReference type="Gene3D" id="3.40.640.10">
    <property type="entry name" value="Type I PLP-dependent aspartate aminotransferase-like (Major domain)"/>
    <property type="match status" value="1"/>
</dbReference>
<dbReference type="Proteomes" id="UP000000486">
    <property type="component" value="Chromosome"/>
</dbReference>
<dbReference type="FunFam" id="1.10.10.10:FF:000079">
    <property type="entry name" value="GntR family transcriptional regulator"/>
    <property type="match status" value="1"/>
</dbReference>
<evidence type="ECO:0000256" key="1">
    <source>
        <dbReference type="ARBA" id="ARBA00001933"/>
    </source>
</evidence>
<dbReference type="CDD" id="cd00609">
    <property type="entry name" value="AAT_like"/>
    <property type="match status" value="1"/>
</dbReference>
<proteinExistence type="inferred from homology"/>
<dbReference type="Pfam" id="PF00392">
    <property type="entry name" value="GntR"/>
    <property type="match status" value="1"/>
</dbReference>
<evidence type="ECO:0000259" key="9">
    <source>
        <dbReference type="PROSITE" id="PS50949"/>
    </source>
</evidence>
<name>A0A0E0UXY6_LISMM</name>
<evidence type="ECO:0000256" key="2">
    <source>
        <dbReference type="ARBA" id="ARBA00005384"/>
    </source>
</evidence>
<dbReference type="SUPFAM" id="SSF53383">
    <property type="entry name" value="PLP-dependent transferases"/>
    <property type="match status" value="1"/>
</dbReference>
<evidence type="ECO:0000256" key="5">
    <source>
        <dbReference type="ARBA" id="ARBA00022898"/>
    </source>
</evidence>
<keyword evidence="8" id="KW-0804">Transcription</keyword>
<dbReference type="PRINTS" id="PR00035">
    <property type="entry name" value="HTHGNTR"/>
</dbReference>
<dbReference type="InterPro" id="IPR004839">
    <property type="entry name" value="Aminotransferase_I/II_large"/>
</dbReference>
<organism evidence="10 11">
    <name type="scientific">Listeria monocytogenes serotype 4a (strain M7)</name>
    <dbReference type="NCBI Taxonomy" id="1030009"/>
    <lineage>
        <taxon>Bacteria</taxon>
        <taxon>Bacillati</taxon>
        <taxon>Bacillota</taxon>
        <taxon>Bacilli</taxon>
        <taxon>Bacillales</taxon>
        <taxon>Listeriaceae</taxon>
        <taxon>Listeria</taxon>
    </lineage>
</organism>
<dbReference type="PATRIC" id="fig|1030009.3.peg.2185"/>
<dbReference type="HOGENOM" id="CLU_017584_0_0_9"/>
<dbReference type="CDD" id="cd07377">
    <property type="entry name" value="WHTH_GntR"/>
    <property type="match status" value="1"/>
</dbReference>
<evidence type="ECO:0000313" key="11">
    <source>
        <dbReference type="Proteomes" id="UP000000486"/>
    </source>
</evidence>
<dbReference type="InterPro" id="IPR015421">
    <property type="entry name" value="PyrdxlP-dep_Trfase_major"/>
</dbReference>
<dbReference type="AlphaFoldDB" id="A0A0E0UXY6"/>
<dbReference type="InterPro" id="IPR036388">
    <property type="entry name" value="WH-like_DNA-bd_sf"/>
</dbReference>
<dbReference type="EMBL" id="CP002816">
    <property type="protein sequence ID" value="AEH93204.1"/>
    <property type="molecule type" value="Genomic_DNA"/>
</dbReference>
<comment type="similarity">
    <text evidence="2">In the C-terminal section; belongs to the class-I pyridoxal-phosphate-dependent aminotransferase family.</text>
</comment>
<dbReference type="GO" id="GO:0008483">
    <property type="term" value="F:transaminase activity"/>
    <property type="evidence" value="ECO:0007669"/>
    <property type="project" value="UniProtKB-KW"/>
</dbReference>
<feature type="domain" description="HTH gntR-type" evidence="9">
    <location>
        <begin position="10"/>
        <end position="78"/>
    </location>
</feature>
<keyword evidence="6" id="KW-0805">Transcription regulation</keyword>
<keyword evidence="4" id="KW-0808">Transferase</keyword>
<accession>A0A0E0UXY6</accession>
<gene>
    <name evidence="10" type="ordered locus">LMM7_2199</name>
</gene>
<evidence type="ECO:0000256" key="3">
    <source>
        <dbReference type="ARBA" id="ARBA00022576"/>
    </source>
</evidence>
<dbReference type="GO" id="GO:0030170">
    <property type="term" value="F:pyridoxal phosphate binding"/>
    <property type="evidence" value="ECO:0007669"/>
    <property type="project" value="InterPro"/>
</dbReference>
<reference evidence="10 11" key="1">
    <citation type="journal article" date="2011" name="J. Bacteriol.">
        <title>Genome sequence of the nonpathogenic Listeria monocytogenes serovar 4a strain M7.</title>
        <authorList>
            <person name="Chen J."/>
            <person name="Xia Y."/>
            <person name="Cheng C."/>
            <person name="Fang C."/>
            <person name="Shan Y."/>
            <person name="Jin G."/>
            <person name="Fang W."/>
        </authorList>
    </citation>
    <scope>NUCLEOTIDE SEQUENCE [LARGE SCALE GENOMIC DNA]</scope>
    <source>
        <strain evidence="10 11">M7</strain>
    </source>
</reference>
<evidence type="ECO:0000256" key="8">
    <source>
        <dbReference type="ARBA" id="ARBA00023163"/>
    </source>
</evidence>
<dbReference type="SMART" id="SM00345">
    <property type="entry name" value="HTH_GNTR"/>
    <property type="match status" value="1"/>
</dbReference>
<dbReference type="KEGG" id="lmq:LMM7_2199"/>
<dbReference type="InterPro" id="IPR015424">
    <property type="entry name" value="PyrdxlP-dep_Trfase"/>
</dbReference>
<dbReference type="Gene3D" id="1.10.10.10">
    <property type="entry name" value="Winged helix-like DNA-binding domain superfamily/Winged helix DNA-binding domain"/>
    <property type="match status" value="1"/>
</dbReference>
<dbReference type="InterPro" id="IPR036390">
    <property type="entry name" value="WH_DNA-bd_sf"/>
</dbReference>
<keyword evidence="7" id="KW-0238">DNA-binding</keyword>
<evidence type="ECO:0000256" key="6">
    <source>
        <dbReference type="ARBA" id="ARBA00023015"/>
    </source>
</evidence>
<dbReference type="GO" id="GO:0003700">
    <property type="term" value="F:DNA-binding transcription factor activity"/>
    <property type="evidence" value="ECO:0007669"/>
    <property type="project" value="InterPro"/>
</dbReference>
<protein>
    <submittedName>
        <fullName evidence="10">Putative transcriptional regulator, GntR family</fullName>
    </submittedName>
</protein>
<dbReference type="PROSITE" id="PS50949">
    <property type="entry name" value="HTH_GNTR"/>
    <property type="match status" value="1"/>
</dbReference>
<dbReference type="Gene3D" id="3.90.1150.10">
    <property type="entry name" value="Aspartate Aminotransferase, domain 1"/>
    <property type="match status" value="1"/>
</dbReference>
<dbReference type="InterPro" id="IPR015422">
    <property type="entry name" value="PyrdxlP-dep_Trfase_small"/>
</dbReference>
<dbReference type="Pfam" id="PF00155">
    <property type="entry name" value="Aminotran_1_2"/>
    <property type="match status" value="1"/>
</dbReference>
<evidence type="ECO:0000256" key="4">
    <source>
        <dbReference type="ARBA" id="ARBA00022679"/>
    </source>
</evidence>
<comment type="cofactor">
    <cofactor evidence="1">
        <name>pyridoxal 5'-phosphate</name>
        <dbReference type="ChEBI" id="CHEBI:597326"/>
    </cofactor>
</comment>
<dbReference type="PANTHER" id="PTHR46577">
    <property type="entry name" value="HTH-TYPE TRANSCRIPTIONAL REGULATORY PROTEIN GABR"/>
    <property type="match status" value="1"/>
</dbReference>
<dbReference type="FunFam" id="3.40.640.10:FF:000023">
    <property type="entry name" value="Transcriptional regulator, GntR family"/>
    <property type="match status" value="1"/>
</dbReference>